<dbReference type="EMBL" id="SADV01000006">
    <property type="protein sequence ID" value="TQR34371.1"/>
    <property type="molecule type" value="Genomic_DNA"/>
</dbReference>
<evidence type="ECO:0000313" key="3">
    <source>
        <dbReference type="Proteomes" id="UP000317944"/>
    </source>
</evidence>
<gene>
    <name evidence="2" type="ORF">C7Y47_10395</name>
</gene>
<dbReference type="PANTHER" id="PTHR47542">
    <property type="entry name" value="ACYL-COA N-ACYLTRANSFERASES (NAT) SUPERFAMILY PROTEIN"/>
    <property type="match status" value="1"/>
</dbReference>
<evidence type="ECO:0000313" key="2">
    <source>
        <dbReference type="EMBL" id="TQR34371.1"/>
    </source>
</evidence>
<name>A0A544ULL1_LYSSH</name>
<dbReference type="PROSITE" id="PS51186">
    <property type="entry name" value="GNAT"/>
    <property type="match status" value="1"/>
</dbReference>
<dbReference type="AlphaFoldDB" id="A0A544ULL1"/>
<proteinExistence type="predicted"/>
<dbReference type="GO" id="GO:0016747">
    <property type="term" value="F:acyltransferase activity, transferring groups other than amino-acyl groups"/>
    <property type="evidence" value="ECO:0007669"/>
    <property type="project" value="InterPro"/>
</dbReference>
<dbReference type="InterPro" id="IPR000182">
    <property type="entry name" value="GNAT_dom"/>
</dbReference>
<dbReference type="PANTHER" id="PTHR47542:SF2">
    <property type="entry name" value="ACYL-COA N-ACYLTRANSFERASES (NAT) SUPERFAMILY PROTEIN"/>
    <property type="match status" value="1"/>
</dbReference>
<accession>A0A544ULL1</accession>
<dbReference type="InterPro" id="IPR016181">
    <property type="entry name" value="Acyl_CoA_acyltransferase"/>
</dbReference>
<comment type="caution">
    <text evidence="2">The sequence shown here is derived from an EMBL/GenBank/DDBJ whole genome shotgun (WGS) entry which is preliminary data.</text>
</comment>
<dbReference type="OrthoDB" id="87299at2"/>
<protein>
    <submittedName>
        <fullName evidence="2">N-acetyltransferase</fullName>
    </submittedName>
</protein>
<dbReference type="RefSeq" id="WP_142508716.1">
    <property type="nucleotide sequence ID" value="NZ_SADV01000006.1"/>
</dbReference>
<dbReference type="Gene3D" id="3.40.630.30">
    <property type="match status" value="1"/>
</dbReference>
<feature type="domain" description="N-acetyltransferase" evidence="1">
    <location>
        <begin position="160"/>
        <end position="294"/>
    </location>
</feature>
<dbReference type="SUPFAM" id="SSF55729">
    <property type="entry name" value="Acyl-CoA N-acyltransferases (Nat)"/>
    <property type="match status" value="1"/>
</dbReference>
<evidence type="ECO:0000259" key="1">
    <source>
        <dbReference type="PROSITE" id="PS51186"/>
    </source>
</evidence>
<sequence length="294" mass="34557">MQFNPEPPRSNEELSEFLVIYNNKIEQCTGYCGDKSLEIYNTLKNDFSDLKIEDCFAVIYENETIIAALGFDVDSEKCTAEVWGPFIRDEFINKKEIMIDNLWDYLFGKTSSYIEEFEFFISSENTLAIYLIEKLQLNKHGTHLVLKAYKNNIILLEQSNDFVEYSSEFQDVFSMLHQQTFPKTYYNSNEMTQRLNEYNKLYILIEDNHLKGYVYFEANPEFGEGTIEYIAVTNDNRKRGIGTNLLRFAMSKLFAYKNIKELTLCVQENNLRAINLYLAAGFVVEKKLFHYKMK</sequence>
<reference evidence="2 3" key="1">
    <citation type="submission" date="2018-03" db="EMBL/GenBank/DDBJ databases">
        <title>Aerobic endospore-forming bacteria genome sequencing and assembly.</title>
        <authorList>
            <person name="Cavalcante D.A."/>
            <person name="Driks A."/>
            <person name="Putonti C."/>
            <person name="De-Souza M.T."/>
        </authorList>
    </citation>
    <scope>NUCLEOTIDE SEQUENCE [LARGE SCALE GENOMIC DNA]</scope>
    <source>
        <strain evidence="2 3">SDF0037</strain>
    </source>
</reference>
<organism evidence="2 3">
    <name type="scientific">Lysinibacillus sphaericus</name>
    <name type="common">Bacillus sphaericus</name>
    <dbReference type="NCBI Taxonomy" id="1421"/>
    <lineage>
        <taxon>Bacteria</taxon>
        <taxon>Bacillati</taxon>
        <taxon>Bacillota</taxon>
        <taxon>Bacilli</taxon>
        <taxon>Bacillales</taxon>
        <taxon>Bacillaceae</taxon>
        <taxon>Lysinibacillus</taxon>
    </lineage>
</organism>
<dbReference type="CDD" id="cd04301">
    <property type="entry name" value="NAT_SF"/>
    <property type="match status" value="1"/>
</dbReference>
<dbReference type="Proteomes" id="UP000317944">
    <property type="component" value="Unassembled WGS sequence"/>
</dbReference>
<dbReference type="Pfam" id="PF00583">
    <property type="entry name" value="Acetyltransf_1"/>
    <property type="match status" value="1"/>
</dbReference>